<keyword evidence="2" id="KW-0378">Hydrolase</keyword>
<dbReference type="InterPro" id="IPR050699">
    <property type="entry name" value="RNA-DNA_Helicase"/>
</dbReference>
<keyword evidence="1" id="KW-0547">Nucleotide-binding</keyword>
<proteinExistence type="predicted"/>
<dbReference type="Pfam" id="PF08148">
    <property type="entry name" value="DSHCT"/>
    <property type="match status" value="1"/>
</dbReference>
<protein>
    <recommendedName>
        <fullName evidence="5">ATP-dependent RNA helicase Ski2/MTR4 C-terminal domain-containing protein</fullName>
    </recommendedName>
</protein>
<evidence type="ECO:0000259" key="5">
    <source>
        <dbReference type="SMART" id="SM01142"/>
    </source>
</evidence>
<keyword evidence="4" id="KW-0067">ATP-binding</keyword>
<dbReference type="Proteomes" id="UP001439008">
    <property type="component" value="Unassembled WGS sequence"/>
</dbReference>
<accession>A0ABV2APS2</accession>
<keyword evidence="3" id="KW-0347">Helicase</keyword>
<organism evidence="6 7">
    <name type="scientific">Bonamia ostreae</name>
    <dbReference type="NCBI Taxonomy" id="126728"/>
    <lineage>
        <taxon>Eukaryota</taxon>
        <taxon>Sar</taxon>
        <taxon>Rhizaria</taxon>
        <taxon>Endomyxa</taxon>
        <taxon>Ascetosporea</taxon>
        <taxon>Haplosporida</taxon>
        <taxon>Bonamia</taxon>
    </lineage>
</organism>
<sequence>MIKHHEKTISNIIAGVNKKLEKRRKKLISFFLKNLVLTEKEMSIVAEEAFYVTEQLAKFDFHGNFPFLDQFYKSAKDKIEIKKEMSDLDYLLSDESVPLIEDFERKTKILKELNFIGEDRSVLIKGRVACEINNCDSLILSEMIFENVLSDLEPENILSLISCLVFKQKNCSEPHLSRTQENSLEALIAIAQRIGMLQDIYKVGEGPQKYVEDSINPNLMEVVYQWAKGKDFSEICRITNVHEGVIVRTIVRIDETCRDLKSSFVNL</sequence>
<evidence type="ECO:0000256" key="4">
    <source>
        <dbReference type="ARBA" id="ARBA00022840"/>
    </source>
</evidence>
<feature type="domain" description="ATP-dependent RNA helicase Ski2/MTR4 C-terminal" evidence="5">
    <location>
        <begin position="117"/>
        <end position="265"/>
    </location>
</feature>
<keyword evidence="7" id="KW-1185">Reference proteome</keyword>
<dbReference type="PANTHER" id="PTHR12131">
    <property type="entry name" value="ATP-DEPENDENT RNA AND DNA HELICASE"/>
    <property type="match status" value="1"/>
</dbReference>
<dbReference type="Gene3D" id="1.10.3380.30">
    <property type="match status" value="1"/>
</dbReference>
<dbReference type="PANTHER" id="PTHR12131:SF1">
    <property type="entry name" value="ATP-DEPENDENT RNA HELICASE SUPV3L1, MITOCHONDRIAL-RELATED"/>
    <property type="match status" value="1"/>
</dbReference>
<evidence type="ECO:0000313" key="6">
    <source>
        <dbReference type="EMBL" id="MES1921534.1"/>
    </source>
</evidence>
<evidence type="ECO:0000256" key="1">
    <source>
        <dbReference type="ARBA" id="ARBA00022741"/>
    </source>
</evidence>
<evidence type="ECO:0000313" key="7">
    <source>
        <dbReference type="Proteomes" id="UP001439008"/>
    </source>
</evidence>
<name>A0ABV2APS2_9EUKA</name>
<reference evidence="6 7" key="1">
    <citation type="journal article" date="2024" name="BMC Biol.">
        <title>Comparative genomics of Ascetosporea gives new insight into the evolutionary basis for animal parasitism in Rhizaria.</title>
        <authorList>
            <person name="Hiltunen Thoren M."/>
            <person name="Onut-Brannstrom I."/>
            <person name="Alfjorden A."/>
            <person name="Peckova H."/>
            <person name="Swords F."/>
            <person name="Hooper C."/>
            <person name="Holzer A.S."/>
            <person name="Bass D."/>
            <person name="Burki F."/>
        </authorList>
    </citation>
    <scope>NUCLEOTIDE SEQUENCE [LARGE SCALE GENOMIC DNA]</scope>
    <source>
        <strain evidence="6">20-A016</strain>
    </source>
</reference>
<dbReference type="SMART" id="SM01142">
    <property type="entry name" value="DSHCT"/>
    <property type="match status" value="1"/>
</dbReference>
<dbReference type="InterPro" id="IPR012961">
    <property type="entry name" value="Ski2/MTR4_C"/>
</dbReference>
<comment type="caution">
    <text evidence="6">The sequence shown here is derived from an EMBL/GenBank/DDBJ whole genome shotgun (WGS) entry which is preliminary data.</text>
</comment>
<gene>
    <name evidence="6" type="ORF">MHBO_003060</name>
</gene>
<evidence type="ECO:0000256" key="2">
    <source>
        <dbReference type="ARBA" id="ARBA00022801"/>
    </source>
</evidence>
<evidence type="ECO:0000256" key="3">
    <source>
        <dbReference type="ARBA" id="ARBA00022806"/>
    </source>
</evidence>
<dbReference type="EMBL" id="JBDODL010001457">
    <property type="protein sequence ID" value="MES1921534.1"/>
    <property type="molecule type" value="Genomic_DNA"/>
</dbReference>